<sequence>MKKVPARFWFNEPVGEEYCSNWLRLSYLPIVRILEFCFIRISTELNVKYSLLVLTFVIQFFSKKPQKIAKPEHSNMPFLFSS</sequence>
<evidence type="ECO:0000313" key="1">
    <source>
        <dbReference type="EMBL" id="JAD17622.1"/>
    </source>
</evidence>
<dbReference type="AlphaFoldDB" id="A0A0A8Y1T0"/>
<name>A0A0A8Y1T0_ARUDO</name>
<organism evidence="1">
    <name type="scientific">Arundo donax</name>
    <name type="common">Giant reed</name>
    <name type="synonym">Donax arundinaceus</name>
    <dbReference type="NCBI Taxonomy" id="35708"/>
    <lineage>
        <taxon>Eukaryota</taxon>
        <taxon>Viridiplantae</taxon>
        <taxon>Streptophyta</taxon>
        <taxon>Embryophyta</taxon>
        <taxon>Tracheophyta</taxon>
        <taxon>Spermatophyta</taxon>
        <taxon>Magnoliopsida</taxon>
        <taxon>Liliopsida</taxon>
        <taxon>Poales</taxon>
        <taxon>Poaceae</taxon>
        <taxon>PACMAD clade</taxon>
        <taxon>Arundinoideae</taxon>
        <taxon>Arundineae</taxon>
        <taxon>Arundo</taxon>
    </lineage>
</organism>
<proteinExistence type="predicted"/>
<reference evidence="1" key="1">
    <citation type="submission" date="2014-09" db="EMBL/GenBank/DDBJ databases">
        <authorList>
            <person name="Magalhaes I.L.F."/>
            <person name="Oliveira U."/>
            <person name="Santos F.R."/>
            <person name="Vidigal T.H.D.A."/>
            <person name="Brescovit A.D."/>
            <person name="Santos A.J."/>
        </authorList>
    </citation>
    <scope>NUCLEOTIDE SEQUENCE</scope>
    <source>
        <tissue evidence="1">Shoot tissue taken approximately 20 cm above the soil surface</tissue>
    </source>
</reference>
<dbReference type="EMBL" id="GBRH01280273">
    <property type="protein sequence ID" value="JAD17622.1"/>
    <property type="molecule type" value="Transcribed_RNA"/>
</dbReference>
<accession>A0A0A8Y1T0</accession>
<protein>
    <submittedName>
        <fullName evidence="1">Uncharacterized protein</fullName>
    </submittedName>
</protein>
<reference evidence="1" key="2">
    <citation type="journal article" date="2015" name="Data Brief">
        <title>Shoot transcriptome of the giant reed, Arundo donax.</title>
        <authorList>
            <person name="Barrero R.A."/>
            <person name="Guerrero F.D."/>
            <person name="Moolhuijzen P."/>
            <person name="Goolsby J.A."/>
            <person name="Tidwell J."/>
            <person name="Bellgard S.E."/>
            <person name="Bellgard M.I."/>
        </authorList>
    </citation>
    <scope>NUCLEOTIDE SEQUENCE</scope>
    <source>
        <tissue evidence="1">Shoot tissue taken approximately 20 cm above the soil surface</tissue>
    </source>
</reference>